<dbReference type="EMBL" id="JTHP01000023">
    <property type="protein sequence ID" value="KJD45186.1"/>
    <property type="molecule type" value="Genomic_DNA"/>
</dbReference>
<comment type="caution">
    <text evidence="2">The sequence shown here is derived from an EMBL/GenBank/DDBJ whole genome shotgun (WGS) entry which is preliminary data.</text>
</comment>
<evidence type="ECO:0000259" key="1">
    <source>
        <dbReference type="Pfam" id="PF01872"/>
    </source>
</evidence>
<dbReference type="AlphaFoldDB" id="A0A0D7X165"/>
<dbReference type="PANTHER" id="PTHR38011">
    <property type="entry name" value="DIHYDROFOLATE REDUCTASE FAMILY PROTEIN (AFU_ORTHOLOGUE AFUA_8G06820)"/>
    <property type="match status" value="1"/>
</dbReference>
<dbReference type="PANTHER" id="PTHR38011:SF11">
    <property type="entry name" value="2,5-DIAMINO-6-RIBOSYLAMINO-4(3H)-PYRIMIDINONE 5'-PHOSPHATE REDUCTASE"/>
    <property type="match status" value="1"/>
</dbReference>
<dbReference type="GO" id="GO:0009231">
    <property type="term" value="P:riboflavin biosynthetic process"/>
    <property type="evidence" value="ECO:0007669"/>
    <property type="project" value="InterPro"/>
</dbReference>
<accession>A0A0D7X165</accession>
<protein>
    <submittedName>
        <fullName evidence="2">Deaminase</fullName>
    </submittedName>
</protein>
<dbReference type="RefSeq" id="WP_044646537.1">
    <property type="nucleotide sequence ID" value="NZ_JTHP01000023.1"/>
</dbReference>
<dbReference type="SUPFAM" id="SSF53597">
    <property type="entry name" value="Dihydrofolate reductase-like"/>
    <property type="match status" value="1"/>
</dbReference>
<gene>
    <name evidence="2" type="ORF">QD47_13020</name>
</gene>
<feature type="domain" description="Bacterial bifunctional deaminase-reductase C-terminal" evidence="1">
    <location>
        <begin position="11"/>
        <end position="172"/>
    </location>
</feature>
<dbReference type="InterPro" id="IPR002734">
    <property type="entry name" value="RibDG_C"/>
</dbReference>
<evidence type="ECO:0000313" key="3">
    <source>
        <dbReference type="Proteomes" id="UP000032534"/>
    </source>
</evidence>
<proteinExistence type="predicted"/>
<keyword evidence="3" id="KW-1185">Reference proteome</keyword>
<name>A0A0D7X165_9BACL</name>
<dbReference type="InterPro" id="IPR024072">
    <property type="entry name" value="DHFR-like_dom_sf"/>
</dbReference>
<dbReference type="GO" id="GO:0008703">
    <property type="term" value="F:5-amino-6-(5-phosphoribosylamino)uracil reductase activity"/>
    <property type="evidence" value="ECO:0007669"/>
    <property type="project" value="InterPro"/>
</dbReference>
<dbReference type="Proteomes" id="UP000032534">
    <property type="component" value="Unassembled WGS sequence"/>
</dbReference>
<evidence type="ECO:0000313" key="2">
    <source>
        <dbReference type="EMBL" id="KJD45186.1"/>
    </source>
</evidence>
<organism evidence="2 3">
    <name type="scientific">Paenibacillus terrae</name>
    <dbReference type="NCBI Taxonomy" id="159743"/>
    <lineage>
        <taxon>Bacteria</taxon>
        <taxon>Bacillati</taxon>
        <taxon>Bacillota</taxon>
        <taxon>Bacilli</taxon>
        <taxon>Bacillales</taxon>
        <taxon>Paenibacillaceae</taxon>
        <taxon>Paenibacillus</taxon>
    </lineage>
</organism>
<dbReference type="InterPro" id="IPR050765">
    <property type="entry name" value="Riboflavin_Biosynth_HTPR"/>
</dbReference>
<dbReference type="PATRIC" id="fig|159743.3.peg.2893"/>
<dbReference type="Gene3D" id="3.40.430.10">
    <property type="entry name" value="Dihydrofolate Reductase, subunit A"/>
    <property type="match status" value="1"/>
</dbReference>
<reference evidence="2 3" key="1">
    <citation type="submission" date="2014-11" db="EMBL/GenBank/DDBJ databases">
        <title>Draft Genome Sequences of Paenibacillus polymyxa NRRL B-30509 and Paenibacillus terrae NRRL B-30644, Strains from a Poultry Environment that Produce Tridecaptin A and Paenicidins.</title>
        <authorList>
            <person name="van Belkum M.J."/>
            <person name="Lohans C.T."/>
            <person name="Vederas J.C."/>
        </authorList>
    </citation>
    <scope>NUCLEOTIDE SEQUENCE [LARGE SCALE GENOMIC DNA]</scope>
    <source>
        <strain evidence="2 3">NRRL B-30644</strain>
    </source>
</reference>
<dbReference type="Pfam" id="PF01872">
    <property type="entry name" value="RibD_C"/>
    <property type="match status" value="1"/>
</dbReference>
<dbReference type="OrthoDB" id="195113at2"/>
<sequence length="180" mass="20010">MKDTKSRNKTVLYIAMSLDGYIALPDGSVDWLYDVKGDGGDNGYADFYDTVGTVLMGRLTYEEVLKLSDDFPYAGKPCYVLTRSLTKHQQAPHVTFTDEALSELVPRLQEQSEGAVWLVGGGQLVQAFMREGLLEEAIIAVIPKVLGQGIPLFPEGTPPSTFELKEIERRGDIIMLHYHI</sequence>